<dbReference type="Proteomes" id="UP000761264">
    <property type="component" value="Unassembled WGS sequence"/>
</dbReference>
<keyword evidence="3" id="KW-1185">Reference proteome</keyword>
<sequence>MPPKLTLDHIAVSAPSLEAGIAFVRESLGIDVPSGGAHPLMGTHNHLMRLGEDEFLEIIAVDPAAPAPKHPRWFGLDRNRAQPPRLATWVLRTPDIDAALAAAQPSLGLATELTRGTLSWRISIPDDGSMPFEGAHPTFLQWPPGPLPGAAMPDLGCRLLRLTVHHPNATEIAKRLAPLFADDRVTFVAGDEIRLAAEIETPNGLRRLI</sequence>
<dbReference type="EMBL" id="JAAQPH010000005">
    <property type="protein sequence ID" value="NIA68644.1"/>
    <property type="molecule type" value="Genomic_DNA"/>
</dbReference>
<dbReference type="InterPro" id="IPR029068">
    <property type="entry name" value="Glyas_Bleomycin-R_OHBP_Dase"/>
</dbReference>
<comment type="caution">
    <text evidence="2">The sequence shown here is derived from an EMBL/GenBank/DDBJ whole genome shotgun (WGS) entry which is preliminary data.</text>
</comment>
<dbReference type="RefSeq" id="WP_167223442.1">
    <property type="nucleotide sequence ID" value="NZ_JAAQPH010000005.1"/>
</dbReference>
<evidence type="ECO:0000259" key="1">
    <source>
        <dbReference type="Pfam" id="PF13468"/>
    </source>
</evidence>
<dbReference type="InterPro" id="IPR025870">
    <property type="entry name" value="Glyoxalase-like_dom"/>
</dbReference>
<accession>A0A967EVX8</accession>
<proteinExistence type="predicted"/>
<dbReference type="Gene3D" id="3.10.180.10">
    <property type="entry name" value="2,3-Dihydroxybiphenyl 1,2-Dioxygenase, domain 1"/>
    <property type="match status" value="1"/>
</dbReference>
<dbReference type="SUPFAM" id="SSF54593">
    <property type="entry name" value="Glyoxalase/Bleomycin resistance protein/Dihydroxybiphenyl dioxygenase"/>
    <property type="match status" value="1"/>
</dbReference>
<dbReference type="Pfam" id="PF13468">
    <property type="entry name" value="Glyoxalase_3"/>
    <property type="match status" value="1"/>
</dbReference>
<gene>
    <name evidence="2" type="ORF">HBA54_08575</name>
</gene>
<evidence type="ECO:0000313" key="3">
    <source>
        <dbReference type="Proteomes" id="UP000761264"/>
    </source>
</evidence>
<name>A0A967EVX8_9PROT</name>
<dbReference type="AlphaFoldDB" id="A0A967EVX8"/>
<reference evidence="2" key="1">
    <citation type="submission" date="2020-03" db="EMBL/GenBank/DDBJ databases">
        <title>Genome of Pelagibius litoralis DSM 21314T.</title>
        <authorList>
            <person name="Wang G."/>
        </authorList>
    </citation>
    <scope>NUCLEOTIDE SEQUENCE</scope>
    <source>
        <strain evidence="2">DSM 21314</strain>
    </source>
</reference>
<organism evidence="2 3">
    <name type="scientific">Pelagibius litoralis</name>
    <dbReference type="NCBI Taxonomy" id="374515"/>
    <lineage>
        <taxon>Bacteria</taxon>
        <taxon>Pseudomonadati</taxon>
        <taxon>Pseudomonadota</taxon>
        <taxon>Alphaproteobacteria</taxon>
        <taxon>Rhodospirillales</taxon>
        <taxon>Rhodovibrionaceae</taxon>
        <taxon>Pelagibius</taxon>
    </lineage>
</organism>
<protein>
    <submittedName>
        <fullName evidence="2">VOC family protein</fullName>
    </submittedName>
</protein>
<feature type="domain" description="Glyoxalase-like" evidence="1">
    <location>
        <begin position="7"/>
        <end position="179"/>
    </location>
</feature>
<evidence type="ECO:0000313" key="2">
    <source>
        <dbReference type="EMBL" id="NIA68644.1"/>
    </source>
</evidence>